<gene>
    <name evidence="2" type="ORF">GPECTOR_65g198</name>
</gene>
<dbReference type="Proteomes" id="UP000075714">
    <property type="component" value="Unassembled WGS sequence"/>
</dbReference>
<name>A0A150G5H9_GONPE</name>
<protein>
    <submittedName>
        <fullName evidence="2">Uncharacterized protein</fullName>
    </submittedName>
</protein>
<feature type="compositionally biased region" description="Polar residues" evidence="1">
    <location>
        <begin position="43"/>
        <end position="54"/>
    </location>
</feature>
<feature type="compositionally biased region" description="Polar residues" evidence="1">
    <location>
        <begin position="12"/>
        <end position="21"/>
    </location>
</feature>
<accession>A0A150G5H9</accession>
<evidence type="ECO:0000313" key="2">
    <source>
        <dbReference type="EMBL" id="KXZ44580.1"/>
    </source>
</evidence>
<comment type="caution">
    <text evidence="2">The sequence shown here is derived from an EMBL/GenBank/DDBJ whole genome shotgun (WGS) entry which is preliminary data.</text>
</comment>
<dbReference type="AlphaFoldDB" id="A0A150G5H9"/>
<proteinExistence type="predicted"/>
<organism evidence="2 3">
    <name type="scientific">Gonium pectorale</name>
    <name type="common">Green alga</name>
    <dbReference type="NCBI Taxonomy" id="33097"/>
    <lineage>
        <taxon>Eukaryota</taxon>
        <taxon>Viridiplantae</taxon>
        <taxon>Chlorophyta</taxon>
        <taxon>core chlorophytes</taxon>
        <taxon>Chlorophyceae</taxon>
        <taxon>CS clade</taxon>
        <taxon>Chlamydomonadales</taxon>
        <taxon>Volvocaceae</taxon>
        <taxon>Gonium</taxon>
    </lineage>
</organism>
<evidence type="ECO:0000256" key="1">
    <source>
        <dbReference type="SAM" id="MobiDB-lite"/>
    </source>
</evidence>
<feature type="compositionally biased region" description="Low complexity" evidence="1">
    <location>
        <begin position="23"/>
        <end position="39"/>
    </location>
</feature>
<sequence length="104" mass="11141">MDLMDVANLARISSTREQATPRSFPSSPPAAFLHSSSLPREGSSWSTSSTNAFAPSSCPADSPLARRSLDGPTAATQDLLPRRTSLEMGLTKFASSFKRYSGFN</sequence>
<dbReference type="EMBL" id="LSYV01000066">
    <property type="protein sequence ID" value="KXZ44580.1"/>
    <property type="molecule type" value="Genomic_DNA"/>
</dbReference>
<reference evidence="3" key="1">
    <citation type="journal article" date="2016" name="Nat. Commun.">
        <title>The Gonium pectorale genome demonstrates co-option of cell cycle regulation during the evolution of multicellularity.</title>
        <authorList>
            <person name="Hanschen E.R."/>
            <person name="Marriage T.N."/>
            <person name="Ferris P.J."/>
            <person name="Hamaji T."/>
            <person name="Toyoda A."/>
            <person name="Fujiyama A."/>
            <person name="Neme R."/>
            <person name="Noguchi H."/>
            <person name="Minakuchi Y."/>
            <person name="Suzuki M."/>
            <person name="Kawai-Toyooka H."/>
            <person name="Smith D.R."/>
            <person name="Sparks H."/>
            <person name="Anderson J."/>
            <person name="Bakaric R."/>
            <person name="Luria V."/>
            <person name="Karger A."/>
            <person name="Kirschner M.W."/>
            <person name="Durand P.M."/>
            <person name="Michod R.E."/>
            <person name="Nozaki H."/>
            <person name="Olson B.J."/>
        </authorList>
    </citation>
    <scope>NUCLEOTIDE SEQUENCE [LARGE SCALE GENOMIC DNA]</scope>
    <source>
        <strain evidence="3">NIES-2863</strain>
    </source>
</reference>
<keyword evidence="3" id="KW-1185">Reference proteome</keyword>
<evidence type="ECO:0000313" key="3">
    <source>
        <dbReference type="Proteomes" id="UP000075714"/>
    </source>
</evidence>
<feature type="region of interest" description="Disordered" evidence="1">
    <location>
        <begin position="12"/>
        <end position="81"/>
    </location>
</feature>